<dbReference type="PANTHER" id="PTHR38696">
    <property type="entry name" value="MEDIATOR OF RNA POLYMERASE II TRANSCRIPTION SUBUNIT 13"/>
    <property type="match status" value="1"/>
</dbReference>
<evidence type="ECO:0000256" key="1">
    <source>
        <dbReference type="SAM" id="MobiDB-lite"/>
    </source>
</evidence>
<accession>A0ABR3QFQ8</accession>
<gene>
    <name evidence="2" type="ORF">Q8F55_001303</name>
</gene>
<protein>
    <submittedName>
        <fullName evidence="2">Uncharacterized protein</fullName>
    </submittedName>
</protein>
<dbReference type="PANTHER" id="PTHR38696:SF1">
    <property type="entry name" value="MEDIATOR OF RNA POLYMERASE II TRANSCRIPTION SUBUNIT 13"/>
    <property type="match status" value="1"/>
</dbReference>
<organism evidence="2 3">
    <name type="scientific">Vanrija albida</name>
    <dbReference type="NCBI Taxonomy" id="181172"/>
    <lineage>
        <taxon>Eukaryota</taxon>
        <taxon>Fungi</taxon>
        <taxon>Dikarya</taxon>
        <taxon>Basidiomycota</taxon>
        <taxon>Agaricomycotina</taxon>
        <taxon>Tremellomycetes</taxon>
        <taxon>Trichosporonales</taxon>
        <taxon>Trichosporonaceae</taxon>
        <taxon>Vanrija</taxon>
    </lineage>
</organism>
<proteinExistence type="predicted"/>
<dbReference type="RefSeq" id="XP_069213473.1">
    <property type="nucleotide sequence ID" value="XM_069349929.1"/>
</dbReference>
<evidence type="ECO:0000313" key="3">
    <source>
        <dbReference type="Proteomes" id="UP001565368"/>
    </source>
</evidence>
<comment type="caution">
    <text evidence="2">The sequence shown here is derived from an EMBL/GenBank/DDBJ whole genome shotgun (WGS) entry which is preliminary data.</text>
</comment>
<feature type="compositionally biased region" description="Pro residues" evidence="1">
    <location>
        <begin position="21"/>
        <end position="33"/>
    </location>
</feature>
<feature type="region of interest" description="Disordered" evidence="1">
    <location>
        <begin position="1"/>
        <end position="96"/>
    </location>
</feature>
<dbReference type="GeneID" id="95982346"/>
<evidence type="ECO:0000313" key="2">
    <source>
        <dbReference type="EMBL" id="KAL1413529.1"/>
    </source>
</evidence>
<dbReference type="EMBL" id="JBBXJM010000001">
    <property type="protein sequence ID" value="KAL1413529.1"/>
    <property type="molecule type" value="Genomic_DNA"/>
</dbReference>
<reference evidence="2 3" key="1">
    <citation type="submission" date="2023-08" db="EMBL/GenBank/DDBJ databases">
        <title>Annotated Genome Sequence of Vanrija albida AlHP1.</title>
        <authorList>
            <person name="Herzog R."/>
        </authorList>
    </citation>
    <scope>NUCLEOTIDE SEQUENCE [LARGE SCALE GENOMIC DNA]</scope>
    <source>
        <strain evidence="2 3">AlHP1</strain>
    </source>
</reference>
<dbReference type="Proteomes" id="UP001565368">
    <property type="component" value="Unassembled WGS sequence"/>
</dbReference>
<sequence>MGLFSNKSSKSSNSNAVPGAGAPPPPQAQPPAYPNSIQPNGGGHNVVDTHSWQPDTKAAPAQSWQPDVKAPLPPPPDTKAAAAALPPPPPAAGSSSPPAFAVMLLSSSDKLRLLNFPEQLSTVVSDIVTRAWPAGIQKQYFLDGHGGSTRAFEIKMKGNPWFGQGGEAIPSRRFMIHLLAGMAAQGWHLYSTADMSKKTWDKDSLVFRSGPPTQRSIFCITFNEFDKVRIIDPPSEEVKAAFVRVVQNSWPWGIQDQREKERGATQLKLKGNPWATSQGEQVSAARILALNLISTMDHFGYELRTIDMSHTIDDNIGEMDSWYWISK</sequence>
<keyword evidence="3" id="KW-1185">Reference proteome</keyword>
<name>A0ABR3QFQ8_9TREE</name>
<feature type="compositionally biased region" description="Low complexity" evidence="1">
    <location>
        <begin position="1"/>
        <end position="20"/>
    </location>
</feature>